<evidence type="ECO:0000313" key="2">
    <source>
        <dbReference type="Proteomes" id="UP000248827"/>
    </source>
</evidence>
<dbReference type="Proteomes" id="UP000248827">
    <property type="component" value="Unassembled WGS sequence"/>
</dbReference>
<gene>
    <name evidence="1" type="ORF">DET54_105268</name>
</gene>
<evidence type="ECO:0000313" key="1">
    <source>
        <dbReference type="EMBL" id="RAI97304.1"/>
    </source>
</evidence>
<reference evidence="1 2" key="1">
    <citation type="submission" date="2018-06" db="EMBL/GenBank/DDBJ databases">
        <title>Freshwater and sediment microbial communities from various areas in North America, analyzing microbe dynamics in response to fracking.</title>
        <authorList>
            <person name="Lamendella R."/>
        </authorList>
    </citation>
    <scope>NUCLEOTIDE SEQUENCE [LARGE SCALE GENOMIC DNA]</scope>
    <source>
        <strain evidence="1 2">NG-13</strain>
    </source>
</reference>
<dbReference type="EMBL" id="QLLI01000005">
    <property type="protein sequence ID" value="RAI97304.1"/>
    <property type="molecule type" value="Genomic_DNA"/>
</dbReference>
<dbReference type="RefSeq" id="WP_111619878.1">
    <property type="nucleotide sequence ID" value="NZ_QLLI01000005.1"/>
</dbReference>
<proteinExistence type="predicted"/>
<sequence length="186" mass="22258">MTDLSAYHYFDKRVGPFRNLSSLSEQDAEAVAQHIRQEGLNFASQRSADYIMIRRELERKAYEQFITKGGKPTNRYPHYMTLGACAWLKSWYTEPDWVTISWENLPDDSVSFTYGDLFPTMRYMDDKPYRKQVYTKDEILDIIQSYGWPQEWNQQGDLGPERYIEVQVWNERIIRPYVNVIDMRNR</sequence>
<comment type="caution">
    <text evidence="1">The sequence shown here is derived from an EMBL/GenBank/DDBJ whole genome shotgun (WGS) entry which is preliminary data.</text>
</comment>
<accession>A0ABX9BLC6</accession>
<keyword evidence="2" id="KW-1185">Reference proteome</keyword>
<organism evidence="1 2">
    <name type="scientific">Paenibacillus pabuli</name>
    <dbReference type="NCBI Taxonomy" id="1472"/>
    <lineage>
        <taxon>Bacteria</taxon>
        <taxon>Bacillati</taxon>
        <taxon>Bacillota</taxon>
        <taxon>Bacilli</taxon>
        <taxon>Bacillales</taxon>
        <taxon>Paenibacillaceae</taxon>
        <taxon>Paenibacillus</taxon>
    </lineage>
</organism>
<name>A0ABX9BLC6_9BACL</name>
<protein>
    <submittedName>
        <fullName evidence="1">Uncharacterized protein</fullName>
    </submittedName>
</protein>